<evidence type="ECO:0000256" key="12">
    <source>
        <dbReference type="ARBA" id="ARBA00044550"/>
    </source>
</evidence>
<dbReference type="EMBL" id="FQUC01000006">
    <property type="protein sequence ID" value="SHF41514.1"/>
    <property type="molecule type" value="Genomic_DNA"/>
</dbReference>
<evidence type="ECO:0000313" key="16">
    <source>
        <dbReference type="Proteomes" id="UP000184480"/>
    </source>
</evidence>
<dbReference type="Gene3D" id="3.40.50.300">
    <property type="entry name" value="P-loop containing nucleotide triphosphate hydrolases"/>
    <property type="match status" value="2"/>
</dbReference>
<dbReference type="InterPro" id="IPR036388">
    <property type="entry name" value="WH-like_DNA-bd_sf"/>
</dbReference>
<evidence type="ECO:0000256" key="11">
    <source>
        <dbReference type="ARBA" id="ARBA00044535"/>
    </source>
</evidence>
<dbReference type="PROSITE" id="PS51194">
    <property type="entry name" value="HELICASE_CTER"/>
    <property type="match status" value="1"/>
</dbReference>
<dbReference type="EC" id="5.6.2.4" evidence="10"/>
<protein>
    <recommendedName>
        <fullName evidence="11">ATP-dependent DNA helicase RecQ</fullName>
        <ecNumber evidence="10">5.6.2.4</ecNumber>
    </recommendedName>
    <alternativeName>
        <fullName evidence="12">DNA 3'-5' helicase RecQ</fullName>
    </alternativeName>
</protein>
<feature type="domain" description="Helicase ATP-binding" evidence="13">
    <location>
        <begin position="25"/>
        <end position="193"/>
    </location>
</feature>
<keyword evidence="16" id="KW-1185">Reference proteome</keyword>
<evidence type="ECO:0000256" key="10">
    <source>
        <dbReference type="ARBA" id="ARBA00034808"/>
    </source>
</evidence>
<evidence type="ECO:0000256" key="5">
    <source>
        <dbReference type="ARBA" id="ARBA00022806"/>
    </source>
</evidence>
<gene>
    <name evidence="15" type="ORF">SAMN05444362_10659</name>
</gene>
<dbReference type="GO" id="GO:0006310">
    <property type="term" value="P:DNA recombination"/>
    <property type="evidence" value="ECO:0007669"/>
    <property type="project" value="InterPro"/>
</dbReference>
<dbReference type="Pfam" id="PF00270">
    <property type="entry name" value="DEAD"/>
    <property type="match status" value="1"/>
</dbReference>
<dbReference type="InterPro" id="IPR027417">
    <property type="entry name" value="P-loop_NTPase"/>
</dbReference>
<keyword evidence="3" id="KW-0547">Nucleotide-binding</keyword>
<dbReference type="AlphaFoldDB" id="A0A1M5BG37"/>
<evidence type="ECO:0000259" key="13">
    <source>
        <dbReference type="PROSITE" id="PS51192"/>
    </source>
</evidence>
<dbReference type="GO" id="GO:0043590">
    <property type="term" value="C:bacterial nucleoid"/>
    <property type="evidence" value="ECO:0007669"/>
    <property type="project" value="TreeGrafter"/>
</dbReference>
<sequence length="637" mass="73131">MDIFHQILYQYWGYDRFRPLQEDIIKSVYTGKDTLGLMPTGGGKSITFQVPALALDGLCLVITPLIALMKDQVDNLKSKGIKALAIYSGMTHNEIITTLENAILGDYKFLYISPERLGTRLFQTKLKDMHICMLAVDEAHCISQWGYDFRPSYMNIATVREQLPGVPVLALTATATPEVIDDIQDTLGFKEKNVFRKSFERKNLAYIVRYTDNKLASLIQILSKTQGSAIVYVRSRLRTKEISADLEKNGFSSAYYHAGLPSYEKTLRQNAWKNNECRVIVSTNAFGMGIDKPDVRLVVHMDLPNSIEEYYQEAGRAGRDEQKAYAIILYNKTDSTKLKKRIADEYPERDFVVNVYETLAYFFQIAEGSGLDMVYDFNLHLFCATYKFPILPTHNALKILDLAGYIEYTDEADNKSRLIFSVYRDELYKYDFDRDYELLINIILRLYTGLFADYVNINEGEIGIHLQKSRKEVYEMLKVLSKRRIIDYIPFKKTPFIVYTQSRLSLKYIVIPKSVYEVRKERFTKRISGIIDYVEHTGVCRSRMLLSYFGEKNSSDCGYCDVCLSKNDSGVTNYIFEEITNSINSLLTESQSLAVDDIIDTLSGYSKDHILRVIRFQSDRGIYSMSDGGLTISNKKN</sequence>
<evidence type="ECO:0000256" key="8">
    <source>
        <dbReference type="ARBA" id="ARBA00023235"/>
    </source>
</evidence>
<dbReference type="NCBIfam" id="TIGR00614">
    <property type="entry name" value="recQ_fam"/>
    <property type="match status" value="1"/>
</dbReference>
<evidence type="ECO:0000256" key="6">
    <source>
        <dbReference type="ARBA" id="ARBA00022840"/>
    </source>
</evidence>
<dbReference type="InterPro" id="IPR011545">
    <property type="entry name" value="DEAD/DEAH_box_helicase_dom"/>
</dbReference>
<feature type="domain" description="Helicase C-terminal" evidence="14">
    <location>
        <begin position="217"/>
        <end position="363"/>
    </location>
</feature>
<evidence type="ECO:0000256" key="1">
    <source>
        <dbReference type="ARBA" id="ARBA00005446"/>
    </source>
</evidence>
<evidence type="ECO:0000259" key="14">
    <source>
        <dbReference type="PROSITE" id="PS51194"/>
    </source>
</evidence>
<dbReference type="GO" id="GO:0006281">
    <property type="term" value="P:DNA repair"/>
    <property type="evidence" value="ECO:0007669"/>
    <property type="project" value="TreeGrafter"/>
</dbReference>
<keyword evidence="4" id="KW-0378">Hydrolase</keyword>
<keyword evidence="7" id="KW-0238">DNA-binding</keyword>
<dbReference type="GO" id="GO:0009378">
    <property type="term" value="F:four-way junction helicase activity"/>
    <property type="evidence" value="ECO:0007669"/>
    <property type="project" value="TreeGrafter"/>
</dbReference>
<evidence type="ECO:0000256" key="7">
    <source>
        <dbReference type="ARBA" id="ARBA00023125"/>
    </source>
</evidence>
<dbReference type="GO" id="GO:0046872">
    <property type="term" value="F:metal ion binding"/>
    <property type="evidence" value="ECO:0007669"/>
    <property type="project" value="UniProtKB-KW"/>
</dbReference>
<evidence type="ECO:0000256" key="3">
    <source>
        <dbReference type="ARBA" id="ARBA00022741"/>
    </source>
</evidence>
<dbReference type="RefSeq" id="WP_062183533.1">
    <property type="nucleotide sequence ID" value="NZ_BBXL01000021.1"/>
</dbReference>
<keyword evidence="5 15" id="KW-0347">Helicase</keyword>
<keyword evidence="8" id="KW-0413">Isomerase</keyword>
<accession>A0A1M5BG37</accession>
<dbReference type="InterPro" id="IPR004589">
    <property type="entry name" value="DNA_helicase_ATP-dep_RecQ"/>
</dbReference>
<reference evidence="16" key="1">
    <citation type="submission" date="2016-11" db="EMBL/GenBank/DDBJ databases">
        <authorList>
            <person name="Varghese N."/>
            <person name="Submissions S."/>
        </authorList>
    </citation>
    <scope>NUCLEOTIDE SEQUENCE [LARGE SCALE GENOMIC DNA]</scope>
    <source>
        <strain evidence="16">DSM 27370</strain>
    </source>
</reference>
<dbReference type="SMART" id="SM00487">
    <property type="entry name" value="DEXDc"/>
    <property type="match status" value="1"/>
</dbReference>
<dbReference type="InterPro" id="IPR032284">
    <property type="entry name" value="RecQ_Zn-bd"/>
</dbReference>
<dbReference type="InterPro" id="IPR001650">
    <property type="entry name" value="Helicase_C-like"/>
</dbReference>
<dbReference type="PROSITE" id="PS51192">
    <property type="entry name" value="HELICASE_ATP_BIND_1"/>
    <property type="match status" value="1"/>
</dbReference>
<dbReference type="PANTHER" id="PTHR13710">
    <property type="entry name" value="DNA HELICASE RECQ FAMILY MEMBER"/>
    <property type="match status" value="1"/>
</dbReference>
<dbReference type="Pfam" id="PF00271">
    <property type="entry name" value="Helicase_C"/>
    <property type="match status" value="1"/>
</dbReference>
<dbReference type="GO" id="GO:0043138">
    <property type="term" value="F:3'-5' DNA helicase activity"/>
    <property type="evidence" value="ECO:0007669"/>
    <property type="project" value="UniProtKB-EC"/>
</dbReference>
<proteinExistence type="inferred from homology"/>
<keyword evidence="2" id="KW-0479">Metal-binding</keyword>
<dbReference type="GO" id="GO:0005737">
    <property type="term" value="C:cytoplasm"/>
    <property type="evidence" value="ECO:0007669"/>
    <property type="project" value="TreeGrafter"/>
</dbReference>
<dbReference type="PANTHER" id="PTHR13710:SF105">
    <property type="entry name" value="ATP-DEPENDENT DNA HELICASE Q1"/>
    <property type="match status" value="1"/>
</dbReference>
<dbReference type="SMART" id="SM00490">
    <property type="entry name" value="HELICc"/>
    <property type="match status" value="1"/>
</dbReference>
<organism evidence="15 16">
    <name type="scientific">Dysgonomonas macrotermitis</name>
    <dbReference type="NCBI Taxonomy" id="1346286"/>
    <lineage>
        <taxon>Bacteria</taxon>
        <taxon>Pseudomonadati</taxon>
        <taxon>Bacteroidota</taxon>
        <taxon>Bacteroidia</taxon>
        <taxon>Bacteroidales</taxon>
        <taxon>Dysgonomonadaceae</taxon>
        <taxon>Dysgonomonas</taxon>
    </lineage>
</organism>
<dbReference type="CDD" id="cd17920">
    <property type="entry name" value="DEXHc_RecQ"/>
    <property type="match status" value="1"/>
</dbReference>
<dbReference type="InterPro" id="IPR014001">
    <property type="entry name" value="Helicase_ATP-bd"/>
</dbReference>
<dbReference type="OrthoDB" id="9763310at2"/>
<evidence type="ECO:0000256" key="2">
    <source>
        <dbReference type="ARBA" id="ARBA00022723"/>
    </source>
</evidence>
<dbReference type="Gene3D" id="1.10.10.10">
    <property type="entry name" value="Winged helix-like DNA-binding domain superfamily/Winged helix DNA-binding domain"/>
    <property type="match status" value="1"/>
</dbReference>
<evidence type="ECO:0000256" key="4">
    <source>
        <dbReference type="ARBA" id="ARBA00022801"/>
    </source>
</evidence>
<comment type="similarity">
    <text evidence="1">Belongs to the helicase family. RecQ subfamily.</text>
</comment>
<dbReference type="Pfam" id="PF16124">
    <property type="entry name" value="RecQ_Zn_bind"/>
    <property type="match status" value="1"/>
</dbReference>
<dbReference type="SUPFAM" id="SSF52540">
    <property type="entry name" value="P-loop containing nucleoside triphosphate hydrolases"/>
    <property type="match status" value="1"/>
</dbReference>
<evidence type="ECO:0000256" key="9">
    <source>
        <dbReference type="ARBA" id="ARBA00034617"/>
    </source>
</evidence>
<dbReference type="GO" id="GO:0030894">
    <property type="term" value="C:replisome"/>
    <property type="evidence" value="ECO:0007669"/>
    <property type="project" value="TreeGrafter"/>
</dbReference>
<dbReference type="Proteomes" id="UP000184480">
    <property type="component" value="Unassembled WGS sequence"/>
</dbReference>
<evidence type="ECO:0000313" key="15">
    <source>
        <dbReference type="EMBL" id="SHF41514.1"/>
    </source>
</evidence>
<dbReference type="FunFam" id="3.40.50.300:FF:001389">
    <property type="entry name" value="ATP-dependent DNA helicase RecQ"/>
    <property type="match status" value="1"/>
</dbReference>
<dbReference type="GO" id="GO:0003677">
    <property type="term" value="F:DNA binding"/>
    <property type="evidence" value="ECO:0007669"/>
    <property type="project" value="UniProtKB-KW"/>
</dbReference>
<comment type="catalytic activity">
    <reaction evidence="9">
        <text>Couples ATP hydrolysis with the unwinding of duplex DNA by translocating in the 3'-5' direction.</text>
        <dbReference type="EC" id="5.6.2.4"/>
    </reaction>
</comment>
<name>A0A1M5BG37_9BACT</name>
<dbReference type="STRING" id="1346286.SAMN05444362_10659"/>
<dbReference type="GO" id="GO:0005524">
    <property type="term" value="F:ATP binding"/>
    <property type="evidence" value="ECO:0007669"/>
    <property type="project" value="UniProtKB-KW"/>
</dbReference>
<keyword evidence="6" id="KW-0067">ATP-binding</keyword>
<dbReference type="GO" id="GO:0016787">
    <property type="term" value="F:hydrolase activity"/>
    <property type="evidence" value="ECO:0007669"/>
    <property type="project" value="UniProtKB-KW"/>
</dbReference>